<evidence type="ECO:0000313" key="2">
    <source>
        <dbReference type="Proteomes" id="UP000007800"/>
    </source>
</evidence>
<accession>C5L3B4</accession>
<sequence>MDNRSERNDNDHIEFLLMDQMDAMWGGVDTSGSVLRDDLPEEVRRYKLTREE</sequence>
<evidence type="ECO:0000313" key="1">
    <source>
        <dbReference type="EMBL" id="EER08779.1"/>
    </source>
</evidence>
<dbReference type="RefSeq" id="XP_002776963.1">
    <property type="nucleotide sequence ID" value="XM_002776917.1"/>
</dbReference>
<feature type="non-terminal residue" evidence="1">
    <location>
        <position position="52"/>
    </location>
</feature>
<protein>
    <submittedName>
        <fullName evidence="1">Uncharacterized protein</fullName>
    </submittedName>
</protein>
<name>C5L3B4_PERM5</name>
<gene>
    <name evidence="1" type="ORF">Pmar_PMAR010745</name>
</gene>
<reference evidence="1 2" key="1">
    <citation type="submission" date="2008-07" db="EMBL/GenBank/DDBJ databases">
        <authorList>
            <person name="El-Sayed N."/>
            <person name="Caler E."/>
            <person name="Inman J."/>
            <person name="Amedeo P."/>
            <person name="Hass B."/>
            <person name="Wortman J."/>
        </authorList>
    </citation>
    <scope>NUCLEOTIDE SEQUENCE [LARGE SCALE GENOMIC DNA]</scope>
    <source>
        <strain evidence="2">ATCC 50983 / TXsc</strain>
    </source>
</reference>
<dbReference type="Proteomes" id="UP000007800">
    <property type="component" value="Unassembled WGS sequence"/>
</dbReference>
<dbReference type="EMBL" id="GG678815">
    <property type="protein sequence ID" value="EER08779.1"/>
    <property type="molecule type" value="Genomic_DNA"/>
</dbReference>
<proteinExistence type="predicted"/>
<dbReference type="AlphaFoldDB" id="C5L3B4"/>
<organism evidence="2">
    <name type="scientific">Perkinsus marinus (strain ATCC 50983 / TXsc)</name>
    <dbReference type="NCBI Taxonomy" id="423536"/>
    <lineage>
        <taxon>Eukaryota</taxon>
        <taxon>Sar</taxon>
        <taxon>Alveolata</taxon>
        <taxon>Perkinsozoa</taxon>
        <taxon>Perkinsea</taxon>
        <taxon>Perkinsida</taxon>
        <taxon>Perkinsidae</taxon>
        <taxon>Perkinsus</taxon>
    </lineage>
</organism>
<dbReference type="GeneID" id="9043100"/>
<dbReference type="InParanoid" id="C5L3B4"/>
<keyword evidence="2" id="KW-1185">Reference proteome</keyword>